<evidence type="ECO:0000256" key="1">
    <source>
        <dbReference type="SAM" id="Phobius"/>
    </source>
</evidence>
<reference evidence="2 3" key="1">
    <citation type="submission" date="2017-09" db="EMBL/GenBank/DDBJ databases">
        <title>Depth-based differentiation of microbial function through sediment-hosted aquifers and enrichment of novel symbionts in the deep terrestrial subsurface.</title>
        <authorList>
            <person name="Probst A.J."/>
            <person name="Ladd B."/>
            <person name="Jarett J.K."/>
            <person name="Geller-Mcgrath D.E."/>
            <person name="Sieber C.M."/>
            <person name="Emerson J.B."/>
            <person name="Anantharaman K."/>
            <person name="Thomas B.C."/>
            <person name="Malmstrom R."/>
            <person name="Stieglmeier M."/>
            <person name="Klingl A."/>
            <person name="Woyke T."/>
            <person name="Ryan C.M."/>
            <person name="Banfield J.F."/>
        </authorList>
    </citation>
    <scope>NUCLEOTIDE SEQUENCE [LARGE SCALE GENOMIC DNA]</scope>
    <source>
        <strain evidence="2">CG22_combo_CG10-13_8_21_14_all_47_15</strain>
    </source>
</reference>
<proteinExistence type="predicted"/>
<dbReference type="PANTHER" id="PTHR40050:SF1">
    <property type="entry name" value="INNER SPORE COAT PROTEIN H"/>
    <property type="match status" value="1"/>
</dbReference>
<keyword evidence="1" id="KW-0472">Membrane</keyword>
<dbReference type="AlphaFoldDB" id="A0A2H0CUB3"/>
<sequence>MYQKSSVMRRWIFYRFTVECLDYKMKSARHKYLVFIVISVVSATLLWWLNSLPLTIKSKVTDSEFGRQLLPLYRSLRKLPDIVFFPYLFIQTDLPELSLDIESKDILYLNDNLPKSSPFTSISLDENRVFVKGMFQSDGFISEADVRYKGLNSNHWNSFKKSYRVKFSEGHLFEGASALNLVLPSDKLYYAPFLNMYRAEKFGLLTPDMRFMNVILNGENHGVYIVSDHWSRELLDKKGVPAGSNIFGVDDGSMALFGGDNEVEYESVLSLYDIEFIGGWKSYIEEKERYKNLEALISIVDTATDEVFEREIPKLLDMEKFYRWDILTILAGNPQYDFENVMLLRNAETGKFEMVPIDIVINPAREHYTENSTLSQRILSVDAFRERRNELLAEYIDNPDNLRDDLKFYDNLYESTKGAFFKDTAKKDNNFVFMNTVAETRWHFINNFHNARNVLENEYAR</sequence>
<dbReference type="Proteomes" id="UP000230638">
    <property type="component" value="Unassembled WGS sequence"/>
</dbReference>
<dbReference type="Pfam" id="PF08757">
    <property type="entry name" value="CotH"/>
    <property type="match status" value="1"/>
</dbReference>
<protein>
    <submittedName>
        <fullName evidence="2">Uncharacterized protein</fullName>
    </submittedName>
</protein>
<feature type="transmembrane region" description="Helical" evidence="1">
    <location>
        <begin position="32"/>
        <end position="49"/>
    </location>
</feature>
<dbReference type="InterPro" id="IPR014867">
    <property type="entry name" value="Spore_coat_CotH_CotH2/3/7"/>
</dbReference>
<name>A0A2H0CUB3_9BACT</name>
<dbReference type="PANTHER" id="PTHR40050">
    <property type="entry name" value="INNER SPORE COAT PROTEIN H"/>
    <property type="match status" value="1"/>
</dbReference>
<keyword evidence="1" id="KW-1133">Transmembrane helix</keyword>
<gene>
    <name evidence="2" type="ORF">COW88_01815</name>
</gene>
<dbReference type="EMBL" id="PCTL01000019">
    <property type="protein sequence ID" value="PIP73512.1"/>
    <property type="molecule type" value="Genomic_DNA"/>
</dbReference>
<comment type="caution">
    <text evidence="2">The sequence shown here is derived from an EMBL/GenBank/DDBJ whole genome shotgun (WGS) entry which is preliminary data.</text>
</comment>
<accession>A0A2H0CUB3</accession>
<evidence type="ECO:0000313" key="2">
    <source>
        <dbReference type="EMBL" id="PIP73512.1"/>
    </source>
</evidence>
<organism evidence="2 3">
    <name type="scientific">Candidatus Lloydbacteria bacterium CG22_combo_CG10-13_8_21_14_all_47_15</name>
    <dbReference type="NCBI Taxonomy" id="1974635"/>
    <lineage>
        <taxon>Bacteria</taxon>
        <taxon>Candidatus Lloydiibacteriota</taxon>
    </lineage>
</organism>
<keyword evidence="1" id="KW-0812">Transmembrane</keyword>
<evidence type="ECO:0000313" key="3">
    <source>
        <dbReference type="Proteomes" id="UP000230638"/>
    </source>
</evidence>